<dbReference type="Proteomes" id="UP000565576">
    <property type="component" value="Unassembled WGS sequence"/>
</dbReference>
<gene>
    <name evidence="2" type="ORF">GGD46_004328</name>
</gene>
<name>A0A7X0MFH0_9HYPH</name>
<proteinExistence type="predicted"/>
<reference evidence="2 3" key="1">
    <citation type="submission" date="2020-08" db="EMBL/GenBank/DDBJ databases">
        <title>Genomic Encyclopedia of Type Strains, Phase IV (KMG-V): Genome sequencing to study the core and pangenomes of soil and plant-associated prokaryotes.</title>
        <authorList>
            <person name="Whitman W."/>
        </authorList>
    </citation>
    <scope>NUCLEOTIDE SEQUENCE [LARGE SCALE GENOMIC DNA]</scope>
    <source>
        <strain evidence="2 3">SEMIA 4060</strain>
    </source>
</reference>
<organism evidence="2 3">
    <name type="scientific">Rhizobium lusitanum</name>
    <dbReference type="NCBI Taxonomy" id="293958"/>
    <lineage>
        <taxon>Bacteria</taxon>
        <taxon>Pseudomonadati</taxon>
        <taxon>Pseudomonadota</taxon>
        <taxon>Alphaproteobacteria</taxon>
        <taxon>Hyphomicrobiales</taxon>
        <taxon>Rhizobiaceae</taxon>
        <taxon>Rhizobium/Agrobacterium group</taxon>
        <taxon>Rhizobium</taxon>
    </lineage>
</organism>
<dbReference type="EMBL" id="JACHBG010000011">
    <property type="protein sequence ID" value="MBB6487028.1"/>
    <property type="molecule type" value="Genomic_DNA"/>
</dbReference>
<dbReference type="AlphaFoldDB" id="A0A7X0MFH0"/>
<evidence type="ECO:0000313" key="3">
    <source>
        <dbReference type="Proteomes" id="UP000565576"/>
    </source>
</evidence>
<evidence type="ECO:0000313" key="2">
    <source>
        <dbReference type="EMBL" id="MBB6487028.1"/>
    </source>
</evidence>
<evidence type="ECO:0000256" key="1">
    <source>
        <dbReference type="SAM" id="MobiDB-lite"/>
    </source>
</evidence>
<sequence>MNKSHGQLQQRQEFIPANRKGHLNAEDRVSGVYH</sequence>
<protein>
    <submittedName>
        <fullName evidence="2">Uncharacterized protein</fullName>
    </submittedName>
</protein>
<accession>A0A7X0MFH0</accession>
<feature type="compositionally biased region" description="Polar residues" evidence="1">
    <location>
        <begin position="1"/>
        <end position="12"/>
    </location>
</feature>
<feature type="compositionally biased region" description="Basic and acidic residues" evidence="1">
    <location>
        <begin position="23"/>
        <end position="34"/>
    </location>
</feature>
<feature type="region of interest" description="Disordered" evidence="1">
    <location>
        <begin position="1"/>
        <end position="34"/>
    </location>
</feature>
<comment type="caution">
    <text evidence="2">The sequence shown here is derived from an EMBL/GenBank/DDBJ whole genome shotgun (WGS) entry which is preliminary data.</text>
</comment>